<organism evidence="1 2">
    <name type="scientific">Amphibiibacter pelophylacis</name>
    <dbReference type="NCBI Taxonomy" id="1799477"/>
    <lineage>
        <taxon>Bacteria</taxon>
        <taxon>Pseudomonadati</taxon>
        <taxon>Pseudomonadota</taxon>
        <taxon>Betaproteobacteria</taxon>
        <taxon>Burkholderiales</taxon>
        <taxon>Sphaerotilaceae</taxon>
        <taxon>Amphibiibacter</taxon>
    </lineage>
</organism>
<proteinExistence type="predicted"/>
<dbReference type="Proteomes" id="UP001364695">
    <property type="component" value="Unassembled WGS sequence"/>
</dbReference>
<gene>
    <name evidence="1" type="ORF">RV045_02605</name>
</gene>
<accession>A0ACC6NZD7</accession>
<protein>
    <submittedName>
        <fullName evidence="1">FAD-dependent oxidoreductase</fullName>
    </submittedName>
</protein>
<keyword evidence="2" id="KW-1185">Reference proteome</keyword>
<dbReference type="EMBL" id="JAWDIE010000003">
    <property type="protein sequence ID" value="MEJ7137321.1"/>
    <property type="molecule type" value="Genomic_DNA"/>
</dbReference>
<reference evidence="1" key="1">
    <citation type="submission" date="2023-10" db="EMBL/GenBank/DDBJ databases">
        <title>Amphibacter perezi, gen. nov., sp. nov. a novel taxa of the family Comamonadaceae, class Betaproteobacteria isolated from the skin microbiota of Pelophylax perezi from different populations.</title>
        <authorList>
            <person name="Costa S."/>
            <person name="Proenca D.N."/>
            <person name="Lopes I."/>
            <person name="Morais P.V."/>
        </authorList>
    </citation>
    <scope>NUCLEOTIDE SEQUENCE</scope>
    <source>
        <strain evidence="1">SL12-8</strain>
    </source>
</reference>
<evidence type="ECO:0000313" key="2">
    <source>
        <dbReference type="Proteomes" id="UP001364695"/>
    </source>
</evidence>
<comment type="caution">
    <text evidence="1">The sequence shown here is derived from an EMBL/GenBank/DDBJ whole genome shotgun (WGS) entry which is preliminary data.</text>
</comment>
<name>A0ACC6NZD7_9BURK</name>
<sequence>MPTLILAGAGHAHLALLQRLRRQTLPSGWRVVLVSPPEPLTYSGMLPGWLAGHYALDELQIPLQRLIADGPVELHPGLIVRLDAAQHQIHLASGEALGYDLLSLDVGGVLADFSSAKPGPHGAKPGPVGAMQILPVRPLDTFIAGWQAFVDGREAQAGAQSSPAFARIAVAGGGAGAIELALAAAHTLRRWPKIEVHLIAPQSSLLAGHAPGVRRAAIQELGRAGIARVDARLVRGASGPALSTGQALEADLLIVATGAQAQPWLADSGLAVDSGGFVQVDATQRSSSHADVYAAGDVCARVDGPFARSGVHAVKAGPALTDNLLARMAGRPATALYRPRRSTLYLLACGPRRAVLSWGKWHSAGALEWQLKRWIDTRFMTRQRCGL</sequence>
<evidence type="ECO:0000313" key="1">
    <source>
        <dbReference type="EMBL" id="MEJ7137321.1"/>
    </source>
</evidence>